<dbReference type="RefSeq" id="YP_010001630.1">
    <property type="nucleotide sequence ID" value="NC_053235.1"/>
</dbReference>
<protein>
    <submittedName>
        <fullName evidence="1">Uncharacterized protein</fullName>
    </submittedName>
</protein>
<evidence type="ECO:0000313" key="1">
    <source>
        <dbReference type="EMBL" id="QNJ57977.1"/>
    </source>
</evidence>
<accession>A0A7G8LL55</accession>
<sequence>MTAHTITARDLHIGDRIAAGERLLTQVTVDEDRGVVAVYGIELDADGNETDDTFGGEFAVTDQISVARPMIDAADQAYADTFEPHEVAAHYMRAVDPEIGTQIVLSDLDNTLGEIRIVNPDGSSSYVILDREVIDQIGAAIAARVS</sequence>
<proteinExistence type="predicted"/>
<dbReference type="EMBL" id="MT723937">
    <property type="protein sequence ID" value="QNJ57977.1"/>
    <property type="molecule type" value="Genomic_DNA"/>
</dbReference>
<dbReference type="GeneID" id="63026136"/>
<dbReference type="Proteomes" id="UP000515828">
    <property type="component" value="Segment"/>
</dbReference>
<dbReference type="KEGG" id="vg:63026136"/>
<reference evidence="1 2" key="1">
    <citation type="submission" date="2020-07" db="EMBL/GenBank/DDBJ databases">
        <authorList>
            <person name="An P."/>
            <person name="Carson L.C."/>
            <person name="Croyle M.H."/>
            <person name="Gorske A.G."/>
            <person name="Han W."/>
            <person name="Keeley P.R."/>
            <person name="Lawrence Z.G."/>
            <person name="Roney M.P."/>
            <person name="Butela K.A."/>
            <person name="Garlena R.A."/>
            <person name="Russell D.A."/>
            <person name="Pope W.H."/>
            <person name="Jacobs-Sera D."/>
            <person name="Hatfull G.F."/>
        </authorList>
    </citation>
    <scope>NUCLEOTIDE SEQUENCE [LARGE SCALE GENOMIC DNA]</scope>
</reference>
<evidence type="ECO:0000313" key="2">
    <source>
        <dbReference type="Proteomes" id="UP000515828"/>
    </source>
</evidence>
<name>A0A7G8LL55_9CAUD</name>
<keyword evidence="2" id="KW-1185">Reference proteome</keyword>
<gene>
    <name evidence="1" type="primary">3</name>
    <name evidence="1" type="ORF">SEA_JKSYNGBOY_3</name>
</gene>
<organism evidence="1 2">
    <name type="scientific">Gordonia phage JKSyngboy</name>
    <dbReference type="NCBI Taxonomy" id="2762400"/>
    <lineage>
        <taxon>Viruses</taxon>
        <taxon>Duplodnaviria</taxon>
        <taxon>Heunggongvirae</taxon>
        <taxon>Uroviricota</taxon>
        <taxon>Caudoviricetes</taxon>
        <taxon>Stackebrandtviridae</taxon>
        <taxon>Schenleyvirinae</taxon>
        <taxon>Kroosvirus</taxon>
        <taxon>Kroosvirus jksyngboy</taxon>
    </lineage>
</organism>